<reference evidence="3" key="1">
    <citation type="submission" date="2020-05" db="EMBL/GenBank/DDBJ databases">
        <authorList>
            <person name="Chiriac C."/>
            <person name="Salcher M."/>
            <person name="Ghai R."/>
            <person name="Kavagutti S V."/>
        </authorList>
    </citation>
    <scope>NUCLEOTIDE SEQUENCE</scope>
</reference>
<accession>A0A6J5SSD4</accession>
<gene>
    <name evidence="3" type="ORF">UFOVP1607_21</name>
    <name evidence="2" type="ORF">UFOVP352_41</name>
</gene>
<evidence type="ECO:0000259" key="1">
    <source>
        <dbReference type="Pfam" id="PF01850"/>
    </source>
</evidence>
<proteinExistence type="predicted"/>
<dbReference type="EMBL" id="LR797466">
    <property type="protein sequence ID" value="CAB4218452.1"/>
    <property type="molecule type" value="Genomic_DNA"/>
</dbReference>
<sequence length="145" mass="16380">MTTFLLDVNVLIALIDQFHVHHDISHDWFKKEGSESWASCPLTQNAVIRIVGNPRYPNSPGTPFEVAKIMKKFCELPGHVFFSDSLSIFDEKQINISRLLNSSQITDTYLLALASSKNSKLATFDKNLITDSVINGDKFIYFLPT</sequence>
<evidence type="ECO:0000313" key="3">
    <source>
        <dbReference type="EMBL" id="CAB4218452.1"/>
    </source>
</evidence>
<dbReference type="GO" id="GO:0016788">
    <property type="term" value="F:hydrolase activity, acting on ester bonds"/>
    <property type="evidence" value="ECO:0007669"/>
    <property type="project" value="InterPro"/>
</dbReference>
<dbReference type="Pfam" id="PF01850">
    <property type="entry name" value="PIN"/>
    <property type="match status" value="1"/>
</dbReference>
<evidence type="ECO:0000313" key="2">
    <source>
        <dbReference type="EMBL" id="CAB4139709.1"/>
    </source>
</evidence>
<dbReference type="SUPFAM" id="SSF88723">
    <property type="entry name" value="PIN domain-like"/>
    <property type="match status" value="1"/>
</dbReference>
<dbReference type="EMBL" id="LR796365">
    <property type="protein sequence ID" value="CAB4139709.1"/>
    <property type="molecule type" value="Genomic_DNA"/>
</dbReference>
<dbReference type="InterPro" id="IPR002716">
    <property type="entry name" value="PIN_dom"/>
</dbReference>
<organism evidence="3">
    <name type="scientific">uncultured Caudovirales phage</name>
    <dbReference type="NCBI Taxonomy" id="2100421"/>
    <lineage>
        <taxon>Viruses</taxon>
        <taxon>Duplodnaviria</taxon>
        <taxon>Heunggongvirae</taxon>
        <taxon>Uroviricota</taxon>
        <taxon>Caudoviricetes</taxon>
        <taxon>Peduoviridae</taxon>
        <taxon>Maltschvirus</taxon>
        <taxon>Maltschvirus maltsch</taxon>
    </lineage>
</organism>
<protein>
    <submittedName>
        <fullName evidence="3">COG1848 Predicted nucleic acid-binding protein, contains PIN domain</fullName>
    </submittedName>
</protein>
<name>A0A6J5SSD4_9CAUD</name>
<feature type="domain" description="PIN" evidence="1">
    <location>
        <begin position="5"/>
        <end position="128"/>
    </location>
</feature>
<dbReference type="InterPro" id="IPR006226">
    <property type="entry name" value="Mtu_PIN"/>
</dbReference>
<dbReference type="InterPro" id="IPR029060">
    <property type="entry name" value="PIN-like_dom_sf"/>
</dbReference>
<dbReference type="NCBIfam" id="TIGR00028">
    <property type="entry name" value="Mtu_PIN_fam"/>
    <property type="match status" value="1"/>
</dbReference>